<dbReference type="EMBL" id="JAUDFV010000110">
    <property type="protein sequence ID" value="KAL2730862.1"/>
    <property type="molecule type" value="Genomic_DNA"/>
</dbReference>
<keyword evidence="2" id="KW-1185">Reference proteome</keyword>
<accession>A0ABD2BDP2</accession>
<dbReference type="AlphaFoldDB" id="A0ABD2BDP2"/>
<protein>
    <submittedName>
        <fullName evidence="1">Uncharacterized protein</fullName>
    </submittedName>
</protein>
<comment type="caution">
    <text evidence="1">The sequence shown here is derived from an EMBL/GenBank/DDBJ whole genome shotgun (WGS) entry which is preliminary data.</text>
</comment>
<sequence length="59" mass="6790">MIRGEISKDMYFNDQVVVGCSVIEKKRLPLEMEFLVLRQASILIMLLLRSYDGTQAVLD</sequence>
<evidence type="ECO:0000313" key="2">
    <source>
        <dbReference type="Proteomes" id="UP001607302"/>
    </source>
</evidence>
<evidence type="ECO:0000313" key="1">
    <source>
        <dbReference type="EMBL" id="KAL2730862.1"/>
    </source>
</evidence>
<gene>
    <name evidence="1" type="ORF">V1478_005275</name>
</gene>
<proteinExistence type="predicted"/>
<dbReference type="Proteomes" id="UP001607302">
    <property type="component" value="Unassembled WGS sequence"/>
</dbReference>
<organism evidence="1 2">
    <name type="scientific">Vespula squamosa</name>
    <name type="common">Southern yellow jacket</name>
    <name type="synonym">Wasp</name>
    <dbReference type="NCBI Taxonomy" id="30214"/>
    <lineage>
        <taxon>Eukaryota</taxon>
        <taxon>Metazoa</taxon>
        <taxon>Ecdysozoa</taxon>
        <taxon>Arthropoda</taxon>
        <taxon>Hexapoda</taxon>
        <taxon>Insecta</taxon>
        <taxon>Pterygota</taxon>
        <taxon>Neoptera</taxon>
        <taxon>Endopterygota</taxon>
        <taxon>Hymenoptera</taxon>
        <taxon>Apocrita</taxon>
        <taxon>Aculeata</taxon>
        <taxon>Vespoidea</taxon>
        <taxon>Vespidae</taxon>
        <taxon>Vespinae</taxon>
        <taxon>Vespula</taxon>
    </lineage>
</organism>
<reference evidence="1 2" key="1">
    <citation type="journal article" date="2024" name="Ann. Entomol. Soc. Am.">
        <title>Genomic analyses of the southern and eastern yellowjacket wasps (Hymenoptera: Vespidae) reveal evolutionary signatures of social life.</title>
        <authorList>
            <person name="Catto M.A."/>
            <person name="Caine P.B."/>
            <person name="Orr S.E."/>
            <person name="Hunt B.G."/>
            <person name="Goodisman M.A.D."/>
        </authorList>
    </citation>
    <scope>NUCLEOTIDE SEQUENCE [LARGE SCALE GENOMIC DNA]</scope>
    <source>
        <strain evidence="1">233</strain>
        <tissue evidence="1">Head and thorax</tissue>
    </source>
</reference>
<name>A0ABD2BDP2_VESSQ</name>